<evidence type="ECO:0000313" key="13">
    <source>
        <dbReference type="Proteomes" id="UP000193922"/>
    </source>
</evidence>
<dbReference type="UniPathway" id="UPA00378"/>
<comment type="similarity">
    <text evidence="3 9">Belongs to the glycosyltransferase 39 family.</text>
</comment>
<feature type="transmembrane region" description="Helical" evidence="9">
    <location>
        <begin position="172"/>
        <end position="197"/>
    </location>
</feature>
<dbReference type="InterPro" id="IPR032421">
    <property type="entry name" value="PMT_4TMC"/>
</dbReference>
<evidence type="ECO:0000256" key="4">
    <source>
        <dbReference type="ARBA" id="ARBA00022676"/>
    </source>
</evidence>
<evidence type="ECO:0000259" key="10">
    <source>
        <dbReference type="Pfam" id="PF02366"/>
    </source>
</evidence>
<comment type="subcellular location">
    <subcellularLocation>
        <location evidence="1">Endomembrane system</location>
        <topology evidence="1">Multi-pass membrane protein</topology>
    </subcellularLocation>
    <subcellularLocation>
        <location evidence="9">Endoplasmic reticulum membrane</location>
        <topology evidence="9">Multi-pass membrane protein</topology>
    </subcellularLocation>
</comment>
<accession>A0A1Y1W3T2</accession>
<keyword evidence="13" id="KW-1185">Reference proteome</keyword>
<dbReference type="PANTHER" id="PTHR10050:SF46">
    <property type="entry name" value="PROTEIN O-MANNOSYL-TRANSFERASE 2"/>
    <property type="match status" value="1"/>
</dbReference>
<dbReference type="GO" id="GO:0005789">
    <property type="term" value="C:endoplasmic reticulum membrane"/>
    <property type="evidence" value="ECO:0007669"/>
    <property type="project" value="UniProtKB-SubCell"/>
</dbReference>
<feature type="transmembrane region" description="Helical" evidence="9">
    <location>
        <begin position="527"/>
        <end position="555"/>
    </location>
</feature>
<dbReference type="OrthoDB" id="5561486at2759"/>
<comment type="caution">
    <text evidence="12">The sequence shown here is derived from an EMBL/GenBank/DDBJ whole genome shotgun (WGS) entry which is preliminary data.</text>
</comment>
<feature type="transmembrane region" description="Helical" evidence="9">
    <location>
        <begin position="105"/>
        <end position="131"/>
    </location>
</feature>
<comment type="function">
    <text evidence="9">Transfers mannose from Dol-P-mannose to Ser or Thr residues on proteins.</text>
</comment>
<proteinExistence type="inferred from homology"/>
<feature type="non-terminal residue" evidence="12">
    <location>
        <position position="1"/>
    </location>
</feature>
<evidence type="ECO:0000256" key="7">
    <source>
        <dbReference type="ARBA" id="ARBA00022989"/>
    </source>
</evidence>
<dbReference type="Proteomes" id="UP000193922">
    <property type="component" value="Unassembled WGS sequence"/>
</dbReference>
<dbReference type="Pfam" id="PF16192">
    <property type="entry name" value="PMT_4TMC"/>
    <property type="match status" value="1"/>
</dbReference>
<evidence type="ECO:0000256" key="3">
    <source>
        <dbReference type="ARBA" id="ARBA00007222"/>
    </source>
</evidence>
<dbReference type="EMBL" id="MCFD01000010">
    <property type="protein sequence ID" value="ORX68171.1"/>
    <property type="molecule type" value="Genomic_DNA"/>
</dbReference>
<evidence type="ECO:0000256" key="8">
    <source>
        <dbReference type="ARBA" id="ARBA00023136"/>
    </source>
</evidence>
<comment type="catalytic activity">
    <reaction evidence="9">
        <text>a di-trans,poly-cis-dolichyl beta-D-mannosyl phosphate + L-threonyl-[protein] = 3-O-(alpha-D-mannosyl)-L-threonyl-[protein] + a di-trans,poly-cis-dolichyl phosphate + H(+)</text>
        <dbReference type="Rhea" id="RHEA:53396"/>
        <dbReference type="Rhea" id="RHEA-COMP:11060"/>
        <dbReference type="Rhea" id="RHEA-COMP:13547"/>
        <dbReference type="Rhea" id="RHEA-COMP:19498"/>
        <dbReference type="Rhea" id="RHEA-COMP:19501"/>
        <dbReference type="ChEBI" id="CHEBI:15378"/>
        <dbReference type="ChEBI" id="CHEBI:30013"/>
        <dbReference type="ChEBI" id="CHEBI:57683"/>
        <dbReference type="ChEBI" id="CHEBI:58211"/>
        <dbReference type="ChEBI" id="CHEBI:137323"/>
        <dbReference type="EC" id="2.4.1.109"/>
    </reaction>
</comment>
<feature type="domain" description="Protein O-mannosyl-transferase C-terminal four TM" evidence="11">
    <location>
        <begin position="436"/>
        <end position="540"/>
    </location>
</feature>
<name>A0A1Y1W3T2_9FUNG</name>
<dbReference type="InterPro" id="IPR027005">
    <property type="entry name" value="PMT-like"/>
</dbReference>
<dbReference type="GeneID" id="63804661"/>
<feature type="transmembrane region" description="Helical" evidence="9">
    <location>
        <begin position="217"/>
        <end position="235"/>
    </location>
</feature>
<protein>
    <recommendedName>
        <fullName evidence="9">Dolichyl-phosphate-mannose--protein mannosyltransferase</fullName>
        <ecNumber evidence="9">2.4.1.109</ecNumber>
    </recommendedName>
</protein>
<keyword evidence="6 9" id="KW-0812">Transmembrane</keyword>
<dbReference type="RefSeq" id="XP_040741985.1">
    <property type="nucleotide sequence ID" value="XM_040888013.1"/>
</dbReference>
<feature type="transmembrane region" description="Helical" evidence="9">
    <location>
        <begin position="15"/>
        <end position="32"/>
    </location>
</feature>
<keyword evidence="7 9" id="KW-1133">Transmembrane helix</keyword>
<dbReference type="GO" id="GO:0004169">
    <property type="term" value="F:dolichyl-phosphate-mannose-protein mannosyltransferase activity"/>
    <property type="evidence" value="ECO:0007669"/>
    <property type="project" value="UniProtKB-UniRule"/>
</dbReference>
<dbReference type="SUPFAM" id="SSF82109">
    <property type="entry name" value="MIR domain"/>
    <property type="match status" value="1"/>
</dbReference>
<evidence type="ECO:0000313" key="12">
    <source>
        <dbReference type="EMBL" id="ORX68171.1"/>
    </source>
</evidence>
<evidence type="ECO:0000256" key="5">
    <source>
        <dbReference type="ARBA" id="ARBA00022679"/>
    </source>
</evidence>
<feature type="domain" description="ArnT-like N-terminal" evidence="10">
    <location>
        <begin position="21"/>
        <end position="240"/>
    </location>
</feature>
<gene>
    <name evidence="12" type="ORF">DL89DRAFT_268709</name>
</gene>
<keyword evidence="5 9" id="KW-0808">Transferase</keyword>
<evidence type="ECO:0000256" key="9">
    <source>
        <dbReference type="RuleBase" id="RU367007"/>
    </source>
</evidence>
<keyword evidence="9" id="KW-0256">Endoplasmic reticulum</keyword>
<organism evidence="12 13">
    <name type="scientific">Linderina pennispora</name>
    <dbReference type="NCBI Taxonomy" id="61395"/>
    <lineage>
        <taxon>Eukaryota</taxon>
        <taxon>Fungi</taxon>
        <taxon>Fungi incertae sedis</taxon>
        <taxon>Zoopagomycota</taxon>
        <taxon>Kickxellomycotina</taxon>
        <taxon>Kickxellomycetes</taxon>
        <taxon>Kickxellales</taxon>
        <taxon>Kickxellaceae</taxon>
        <taxon>Linderina</taxon>
    </lineage>
</organism>
<dbReference type="InterPro" id="IPR036300">
    <property type="entry name" value="MIR_dom_sf"/>
</dbReference>
<dbReference type="AlphaFoldDB" id="A0A1Y1W3T2"/>
<evidence type="ECO:0000256" key="6">
    <source>
        <dbReference type="ARBA" id="ARBA00022692"/>
    </source>
</evidence>
<dbReference type="EC" id="2.4.1.109" evidence="9"/>
<feature type="transmembrane region" description="Helical" evidence="9">
    <location>
        <begin position="137"/>
        <end position="160"/>
    </location>
</feature>
<evidence type="ECO:0000259" key="11">
    <source>
        <dbReference type="Pfam" id="PF16192"/>
    </source>
</evidence>
<comment type="pathway">
    <text evidence="2 9">Protein modification; protein glycosylation.</text>
</comment>
<comment type="catalytic activity">
    <reaction evidence="9">
        <text>a di-trans,poly-cis-dolichyl beta-D-mannosyl phosphate + L-seryl-[protein] = 3-O-(alpha-D-mannosyl)-L-seryl-[protein] + a di-trans,poly-cis-dolichyl phosphate + H(+)</text>
        <dbReference type="Rhea" id="RHEA:17377"/>
        <dbReference type="Rhea" id="RHEA-COMP:9863"/>
        <dbReference type="Rhea" id="RHEA-COMP:13546"/>
        <dbReference type="Rhea" id="RHEA-COMP:19498"/>
        <dbReference type="Rhea" id="RHEA-COMP:19501"/>
        <dbReference type="ChEBI" id="CHEBI:15378"/>
        <dbReference type="ChEBI" id="CHEBI:29999"/>
        <dbReference type="ChEBI" id="CHEBI:57683"/>
        <dbReference type="ChEBI" id="CHEBI:58211"/>
        <dbReference type="ChEBI" id="CHEBI:137321"/>
        <dbReference type="EC" id="2.4.1.109"/>
    </reaction>
</comment>
<evidence type="ECO:0000256" key="1">
    <source>
        <dbReference type="ARBA" id="ARBA00004127"/>
    </source>
</evidence>
<keyword evidence="4 9" id="KW-0328">Glycosyltransferase</keyword>
<dbReference type="InterPro" id="IPR003342">
    <property type="entry name" value="ArnT-like_N"/>
</dbReference>
<dbReference type="PANTHER" id="PTHR10050">
    <property type="entry name" value="DOLICHYL-PHOSPHATE-MANNOSE--PROTEIN MANNOSYLTRANSFERASE"/>
    <property type="match status" value="1"/>
</dbReference>
<sequence>NTTNPFTGRYDRTDTAAALLLLVVSGLTRLWGLGRSTNVTWDEAHFGRFGAMYLNRTFIHDVHPPLAKLLIALSQHLAGHNGTFDFPAGTPYPDYVNIAWMRAQIAIFGSLLAPLAYLTCRSILAAVFVIFDNALCLMSRLMVLDGPLLLFTALVLFCLVKFSNESRSFEKMCLGLALSAKWVGAFSVALVGCWVVGDLTSRLRTHTSWPRYAWHWMARALALIALPLMVYMLAFRMHFHMQTEKGYGEHMMPDQVPGNTAIAKVQSASRAWESSANIISKKRFHGDPGTAARFGLNASDIGFDWWRIKHAVGEGVHDHTHKHLFVDSRHTPYQNATYGYSSRDANWVIEMASQAHMGSNDSHLLHPLNTEFRLRHATTGCVLIPLRPGAWTDTEDVGQLIVCEPEASALWRVEFNVDLRVGFDGNSAQKFCPREFFADLMRLNSVMAQSNSALVPDADKYNHLESAPWTWPLMLEMKHYEIGNPLLWWTVALVCFAYPVQALWWGAGHAGGWLRTRFLWLGWAWHYLPFFAMGRALYFGLLLVAEQIDCVLVVVASGPRRVVLASAIAAAACLAYPPRDLAYLQWLPTWNIFEDKYDIE</sequence>
<keyword evidence="8 9" id="KW-0472">Membrane</keyword>
<evidence type="ECO:0000256" key="2">
    <source>
        <dbReference type="ARBA" id="ARBA00004922"/>
    </source>
</evidence>
<dbReference type="Pfam" id="PF02366">
    <property type="entry name" value="PMT"/>
    <property type="match status" value="1"/>
</dbReference>
<reference evidence="12 13" key="1">
    <citation type="submission" date="2016-07" db="EMBL/GenBank/DDBJ databases">
        <title>Pervasive Adenine N6-methylation of Active Genes in Fungi.</title>
        <authorList>
            <consortium name="DOE Joint Genome Institute"/>
            <person name="Mondo S.J."/>
            <person name="Dannebaum R.O."/>
            <person name="Kuo R.C."/>
            <person name="Labutti K."/>
            <person name="Haridas S."/>
            <person name="Kuo A."/>
            <person name="Salamov A."/>
            <person name="Ahrendt S.R."/>
            <person name="Lipzen A."/>
            <person name="Sullivan W."/>
            <person name="Andreopoulos W.B."/>
            <person name="Clum A."/>
            <person name="Lindquist E."/>
            <person name="Daum C."/>
            <person name="Ramamoorthy G.K."/>
            <person name="Gryganskyi A."/>
            <person name="Culley D."/>
            <person name="Magnuson J.K."/>
            <person name="James T.Y."/>
            <person name="O'Malley M.A."/>
            <person name="Stajich J.E."/>
            <person name="Spatafora J.W."/>
            <person name="Visel A."/>
            <person name="Grigoriev I.V."/>
        </authorList>
    </citation>
    <scope>NUCLEOTIDE SEQUENCE [LARGE SCALE GENOMIC DNA]</scope>
    <source>
        <strain evidence="12 13">ATCC 12442</strain>
    </source>
</reference>
<feature type="transmembrane region" description="Helical" evidence="9">
    <location>
        <begin position="486"/>
        <end position="507"/>
    </location>
</feature>